<comment type="caution">
    <text evidence="6">The sequence shown here is derived from an EMBL/GenBank/DDBJ whole genome shotgun (WGS) entry which is preliminary data.</text>
</comment>
<sequence length="266" mass="30783">MGGGDGNLRRVVHRRVHLERHQPAQRKKLGYLEKHKDYVLRARDYHRKEDGIKKLQRKAFFKNEDEFSMSMINHTTVDGRNRKKGKGLSQDEVALVDTQDARYVGMREQMDKKEAARALESLHFLDAPKSNKHVLFLDEDDLQKGSCASSSSAPSGKKRSLAKSLQNYDVAAHFDTHPELLGRTSNRLRKKQLETQAFADVAELSQGSRGNYRKLLHQQERAKRLELVRGELELRHNLRQKGRRRKVADGVDGRPAVYQWLPERKR</sequence>
<dbReference type="InterPro" id="IPR007144">
    <property type="entry name" value="SSU_processome_Utp11"/>
</dbReference>
<evidence type="ECO:0000256" key="4">
    <source>
        <dbReference type="ARBA" id="ARBA00023242"/>
    </source>
</evidence>
<keyword evidence="7" id="KW-1185">Reference proteome</keyword>
<organism evidence="6 7">
    <name type="scientific">Prorocentrum cordatum</name>
    <dbReference type="NCBI Taxonomy" id="2364126"/>
    <lineage>
        <taxon>Eukaryota</taxon>
        <taxon>Sar</taxon>
        <taxon>Alveolata</taxon>
        <taxon>Dinophyceae</taxon>
        <taxon>Prorocentrales</taxon>
        <taxon>Prorocentraceae</taxon>
        <taxon>Prorocentrum</taxon>
    </lineage>
</organism>
<accession>A0ABN9PAD2</accession>
<evidence type="ECO:0000313" key="7">
    <source>
        <dbReference type="Proteomes" id="UP001189429"/>
    </source>
</evidence>
<dbReference type="EMBL" id="CAUYUJ010000137">
    <property type="protein sequence ID" value="CAK0788918.1"/>
    <property type="molecule type" value="Genomic_DNA"/>
</dbReference>
<dbReference type="PIRSF" id="PIRSF015952">
    <property type="entry name" value="U3snoRNP11"/>
    <property type="match status" value="1"/>
</dbReference>
<proteinExistence type="inferred from homology"/>
<evidence type="ECO:0000256" key="2">
    <source>
        <dbReference type="ARBA" id="ARBA00008105"/>
    </source>
</evidence>
<comment type="function">
    <text evidence="5">Involved in nucleolar processing of pre-18S ribosomal RNA.</text>
</comment>
<comment type="subcellular location">
    <subcellularLocation>
        <location evidence="1 5">Nucleus</location>
        <location evidence="1 5">Nucleolus</location>
    </subcellularLocation>
</comment>
<evidence type="ECO:0000256" key="3">
    <source>
        <dbReference type="ARBA" id="ARBA00022552"/>
    </source>
</evidence>
<gene>
    <name evidence="6" type="ORF">PCOR1329_LOCUS632</name>
</gene>
<evidence type="ECO:0000256" key="5">
    <source>
        <dbReference type="PIRNR" id="PIRNR015952"/>
    </source>
</evidence>
<reference evidence="6" key="1">
    <citation type="submission" date="2023-10" db="EMBL/GenBank/DDBJ databases">
        <authorList>
            <person name="Chen Y."/>
            <person name="Shah S."/>
            <person name="Dougan E. K."/>
            <person name="Thang M."/>
            <person name="Chan C."/>
        </authorList>
    </citation>
    <scope>NUCLEOTIDE SEQUENCE [LARGE SCALE GENOMIC DNA]</scope>
</reference>
<keyword evidence="4 5" id="KW-0539">Nucleus</keyword>
<dbReference type="PANTHER" id="PTHR12838">
    <property type="entry name" value="U3 SMALL NUCLEOLAR RNA-ASSOCIATED PROTEIN 11"/>
    <property type="match status" value="1"/>
</dbReference>
<dbReference type="Proteomes" id="UP001189429">
    <property type="component" value="Unassembled WGS sequence"/>
</dbReference>
<evidence type="ECO:0000313" key="6">
    <source>
        <dbReference type="EMBL" id="CAK0788918.1"/>
    </source>
</evidence>
<protein>
    <recommendedName>
        <fullName evidence="5">U3 small nucleolar RNA-associated protein 11</fullName>
        <shortName evidence="5">U3 snoRNA-associated protein 11</shortName>
    </recommendedName>
</protein>
<keyword evidence="3 5" id="KW-0698">rRNA processing</keyword>
<evidence type="ECO:0000256" key="1">
    <source>
        <dbReference type="ARBA" id="ARBA00004604"/>
    </source>
</evidence>
<dbReference type="Pfam" id="PF03998">
    <property type="entry name" value="Utp11"/>
    <property type="match status" value="1"/>
</dbReference>
<comment type="subunit">
    <text evidence="5">Component of the ribosomal small subunit (SSU) processome.</text>
</comment>
<comment type="similarity">
    <text evidence="2 5">Belongs to the UTP11 family.</text>
</comment>
<dbReference type="PANTHER" id="PTHR12838:SF0">
    <property type="entry name" value="U3 SMALL NUCLEOLAR RNA-ASSOCIATED PROTEIN 11-RELATED"/>
    <property type="match status" value="1"/>
</dbReference>
<name>A0ABN9PAD2_9DINO</name>